<dbReference type="PANTHER" id="PTHR12411">
    <property type="entry name" value="CYSTEINE PROTEASE FAMILY C1-RELATED"/>
    <property type="match status" value="1"/>
</dbReference>
<sequence>MTREEYAEYNGLRKKGARSKGRAVKKFDADLTGSSTVDWRNLGAVTKIKDQGSCGSCWAFSTTGSIEGAYFLATGELRSLSEQQLVDCSTEYGNNGCSGGLMDYGFQYVIDNQGIDSEDEYTYLGVDAECWAVAASRVVASIDSFFDVESGEEGQLAAAVLTQPVSIAIEADTSSFQSYSSGVYDDAGCGENLDHGVLIVGLTENSYIVKNSWGDSWGDGGYIQMKRGMNICGISNQASFPVSNSTEPSPIPEPTPGPQPGPQPNECGCSVDSVAMCGAFGMMCCCGENGDTVCMATDTCCC</sequence>
<comment type="caution">
    <text evidence="6">The sequence shown here is derived from an EMBL/GenBank/DDBJ whole genome shotgun (WGS) entry which is preliminary data.</text>
</comment>
<evidence type="ECO:0000256" key="3">
    <source>
        <dbReference type="ARBA" id="ARBA00023157"/>
    </source>
</evidence>
<feature type="region of interest" description="Disordered" evidence="4">
    <location>
        <begin position="241"/>
        <end position="263"/>
    </location>
</feature>
<evidence type="ECO:0000313" key="7">
    <source>
        <dbReference type="Proteomes" id="UP001165082"/>
    </source>
</evidence>
<dbReference type="InterPro" id="IPR000169">
    <property type="entry name" value="Pept_cys_AS"/>
</dbReference>
<feature type="compositionally biased region" description="Pro residues" evidence="4">
    <location>
        <begin position="249"/>
        <end position="263"/>
    </location>
</feature>
<dbReference type="Proteomes" id="UP001165082">
    <property type="component" value="Unassembled WGS sequence"/>
</dbReference>
<dbReference type="CDD" id="cd02248">
    <property type="entry name" value="Peptidase_C1A"/>
    <property type="match status" value="1"/>
</dbReference>
<evidence type="ECO:0000256" key="1">
    <source>
        <dbReference type="ARBA" id="ARBA00008455"/>
    </source>
</evidence>
<dbReference type="OrthoDB" id="10253408at2759"/>
<dbReference type="InterPro" id="IPR038765">
    <property type="entry name" value="Papain-like_cys_pep_sf"/>
</dbReference>
<reference evidence="6" key="1">
    <citation type="submission" date="2022-07" db="EMBL/GenBank/DDBJ databases">
        <title>Genome analysis of Parmales, a sister group of diatoms, reveals the evolutionary specialization of diatoms from phago-mixotrophs to photoautotrophs.</title>
        <authorList>
            <person name="Ban H."/>
            <person name="Sato S."/>
            <person name="Yoshikawa S."/>
            <person name="Kazumasa Y."/>
            <person name="Nakamura Y."/>
            <person name="Ichinomiya M."/>
            <person name="Saitoh K."/>
            <person name="Sato N."/>
            <person name="Blanc-Mathieu R."/>
            <person name="Endo H."/>
            <person name="Kuwata A."/>
            <person name="Ogata H."/>
        </authorList>
    </citation>
    <scope>NUCLEOTIDE SEQUENCE</scope>
</reference>
<feature type="domain" description="Peptidase C1A papain C-terminal" evidence="5">
    <location>
        <begin position="33"/>
        <end position="242"/>
    </location>
</feature>
<keyword evidence="7" id="KW-1185">Reference proteome</keyword>
<dbReference type="AlphaFoldDB" id="A0A9W7ATG2"/>
<dbReference type="PRINTS" id="PR00705">
    <property type="entry name" value="PAPAIN"/>
</dbReference>
<proteinExistence type="inferred from homology"/>
<dbReference type="SMART" id="SM00645">
    <property type="entry name" value="Pept_C1"/>
    <property type="match status" value="1"/>
</dbReference>
<dbReference type="InterPro" id="IPR000668">
    <property type="entry name" value="Peptidase_C1A_C"/>
</dbReference>
<dbReference type="GO" id="GO:0006508">
    <property type="term" value="P:proteolysis"/>
    <property type="evidence" value="ECO:0007669"/>
    <property type="project" value="InterPro"/>
</dbReference>
<organism evidence="6 7">
    <name type="scientific">Triparma retinervis</name>
    <dbReference type="NCBI Taxonomy" id="2557542"/>
    <lineage>
        <taxon>Eukaryota</taxon>
        <taxon>Sar</taxon>
        <taxon>Stramenopiles</taxon>
        <taxon>Ochrophyta</taxon>
        <taxon>Bolidophyceae</taxon>
        <taxon>Parmales</taxon>
        <taxon>Triparmaceae</taxon>
        <taxon>Triparma</taxon>
    </lineage>
</organism>
<keyword evidence="3" id="KW-1015">Disulfide bond</keyword>
<gene>
    <name evidence="6" type="ORF">TrRE_jg1751</name>
</gene>
<dbReference type="SUPFAM" id="SSF54001">
    <property type="entry name" value="Cysteine proteinases"/>
    <property type="match status" value="1"/>
</dbReference>
<comment type="similarity">
    <text evidence="1">Belongs to the peptidase C1 family.</text>
</comment>
<dbReference type="FunFam" id="3.90.70.10:FF:000332">
    <property type="entry name" value="Cathepsin L1"/>
    <property type="match status" value="1"/>
</dbReference>
<name>A0A9W7ATG2_9STRA</name>
<evidence type="ECO:0000256" key="4">
    <source>
        <dbReference type="SAM" id="MobiDB-lite"/>
    </source>
</evidence>
<protein>
    <recommendedName>
        <fullName evidence="5">Peptidase C1A papain C-terminal domain-containing protein</fullName>
    </recommendedName>
</protein>
<evidence type="ECO:0000256" key="2">
    <source>
        <dbReference type="ARBA" id="ARBA00023145"/>
    </source>
</evidence>
<dbReference type="InterPro" id="IPR013128">
    <property type="entry name" value="Peptidase_C1A"/>
</dbReference>
<dbReference type="EMBL" id="BRXZ01001638">
    <property type="protein sequence ID" value="GMH75705.1"/>
    <property type="molecule type" value="Genomic_DNA"/>
</dbReference>
<evidence type="ECO:0000313" key="6">
    <source>
        <dbReference type="EMBL" id="GMH75705.1"/>
    </source>
</evidence>
<dbReference type="Pfam" id="PF00112">
    <property type="entry name" value="Peptidase_C1"/>
    <property type="match status" value="1"/>
</dbReference>
<dbReference type="InterPro" id="IPR039417">
    <property type="entry name" value="Peptidase_C1A_papain-like"/>
</dbReference>
<keyword evidence="2" id="KW-0865">Zymogen</keyword>
<accession>A0A9W7ATG2</accession>
<dbReference type="Gene3D" id="3.90.70.10">
    <property type="entry name" value="Cysteine proteinases"/>
    <property type="match status" value="1"/>
</dbReference>
<evidence type="ECO:0000259" key="5">
    <source>
        <dbReference type="SMART" id="SM00645"/>
    </source>
</evidence>
<dbReference type="PROSITE" id="PS00139">
    <property type="entry name" value="THIOL_PROTEASE_CYS"/>
    <property type="match status" value="1"/>
</dbReference>
<dbReference type="GO" id="GO:0008234">
    <property type="term" value="F:cysteine-type peptidase activity"/>
    <property type="evidence" value="ECO:0007669"/>
    <property type="project" value="InterPro"/>
</dbReference>